<sequence length="53" mass="6010">MSVIDDESLSLKLFVILSKELQPITKCIEEDIKSYGFNPTEFAVLKLLYSKGD</sequence>
<evidence type="ECO:0000313" key="3">
    <source>
        <dbReference type="Proteomes" id="UP000031876"/>
    </source>
</evidence>
<dbReference type="Proteomes" id="UP000501107">
    <property type="component" value="Chromosome"/>
</dbReference>
<reference evidence="2 4" key="2">
    <citation type="submission" date="2020-05" db="EMBL/GenBank/DDBJ databases">
        <title>FDA dAtabase for Regulatory Grade micrObial Sequences (FDA-ARGOS): Supporting development and validation of Infectious Disease Dx tests.</title>
        <authorList>
            <person name="Nelson B."/>
            <person name="Plummer A."/>
            <person name="Tallon L."/>
            <person name="Sadzewicz L."/>
            <person name="Zhao X."/>
            <person name="Vavikolanu K."/>
            <person name="Mehta A."/>
            <person name="Aluvathingal J."/>
            <person name="Nadendla S."/>
            <person name="Myers T."/>
            <person name="Yan Y."/>
            <person name="Sichtig H."/>
        </authorList>
    </citation>
    <scope>NUCLEOTIDE SEQUENCE [LARGE SCALE GENOMIC DNA]</scope>
    <source>
        <strain evidence="2 4">FDAARGOS_795</strain>
    </source>
</reference>
<dbReference type="EMBL" id="CP053980">
    <property type="protein sequence ID" value="QKH27892.1"/>
    <property type="molecule type" value="Genomic_DNA"/>
</dbReference>
<dbReference type="Proteomes" id="UP000031876">
    <property type="component" value="Chromosome"/>
</dbReference>
<accession>A0A0B5X9C8</accession>
<dbReference type="AlphaFoldDB" id="A0A0B5X9C8"/>
<dbReference type="KEGG" id="btw:BF38_4326"/>
<evidence type="ECO:0000313" key="4">
    <source>
        <dbReference type="Proteomes" id="UP000501107"/>
    </source>
</evidence>
<evidence type="ECO:0000313" key="1">
    <source>
        <dbReference type="EMBL" id="AJG75248.1"/>
    </source>
</evidence>
<evidence type="ECO:0000313" key="2">
    <source>
        <dbReference type="EMBL" id="QKH27892.1"/>
    </source>
</evidence>
<reference evidence="1 3" key="1">
    <citation type="journal article" date="2015" name="Genome Announc.">
        <title>Complete genome sequences for 35 biothreat assay-relevant bacillus species.</title>
        <authorList>
            <person name="Johnson S.L."/>
            <person name="Daligault H.E."/>
            <person name="Davenport K.W."/>
            <person name="Jaissle J."/>
            <person name="Frey K.G."/>
            <person name="Ladner J.T."/>
            <person name="Broomall S.M."/>
            <person name="Bishop-Lilly K.A."/>
            <person name="Bruce D.C."/>
            <person name="Gibbons H.S."/>
            <person name="Coyne S.R."/>
            <person name="Lo C.C."/>
            <person name="Meincke L."/>
            <person name="Munk A.C."/>
            <person name="Koroleva G.I."/>
            <person name="Rosenzweig C.N."/>
            <person name="Palacios G.F."/>
            <person name="Redden C.L."/>
            <person name="Minogue T.D."/>
            <person name="Chain P.S."/>
        </authorList>
    </citation>
    <scope>NUCLEOTIDE SEQUENCE [LARGE SCALE GENOMIC DNA]</scope>
    <source>
        <strain evidence="1 3">HD1011</strain>
    </source>
</reference>
<name>A0A0B5X9C8_BACTU</name>
<gene>
    <name evidence="1" type="ORF">BF38_4326</name>
    <name evidence="2" type="ORF">FOC89_29375</name>
</gene>
<proteinExistence type="predicted"/>
<dbReference type="EMBL" id="CP009335">
    <property type="protein sequence ID" value="AJG75248.1"/>
    <property type="molecule type" value="Genomic_DNA"/>
</dbReference>
<organism evidence="2 4">
    <name type="scientific">Bacillus thuringiensis</name>
    <dbReference type="NCBI Taxonomy" id="1428"/>
    <lineage>
        <taxon>Bacteria</taxon>
        <taxon>Bacillati</taxon>
        <taxon>Bacillota</taxon>
        <taxon>Bacilli</taxon>
        <taxon>Bacillales</taxon>
        <taxon>Bacillaceae</taxon>
        <taxon>Bacillus</taxon>
        <taxon>Bacillus cereus group</taxon>
    </lineage>
</organism>
<protein>
    <submittedName>
        <fullName evidence="1">HTH-type transcriptional regulator mhqR</fullName>
    </submittedName>
    <submittedName>
        <fullName evidence="2">MarR family transcriptional regulator</fullName>
    </submittedName>
</protein>